<dbReference type="PANTHER" id="PTHR47723">
    <property type="entry name" value="OS05G0353850 PROTEIN"/>
    <property type="match status" value="1"/>
</dbReference>
<dbReference type="InterPro" id="IPR044730">
    <property type="entry name" value="RNase_H-like_dom_plant"/>
</dbReference>
<proteinExistence type="predicted"/>
<evidence type="ECO:0000259" key="1">
    <source>
        <dbReference type="Pfam" id="PF13456"/>
    </source>
</evidence>
<dbReference type="InterPro" id="IPR012337">
    <property type="entry name" value="RNaseH-like_sf"/>
</dbReference>
<dbReference type="Proteomes" id="UP000634136">
    <property type="component" value="Unassembled WGS sequence"/>
</dbReference>
<comment type="caution">
    <text evidence="2">The sequence shown here is derived from an EMBL/GenBank/DDBJ whole genome shotgun (WGS) entry which is preliminary data.</text>
</comment>
<dbReference type="GO" id="GO:0003676">
    <property type="term" value="F:nucleic acid binding"/>
    <property type="evidence" value="ECO:0007669"/>
    <property type="project" value="InterPro"/>
</dbReference>
<dbReference type="Pfam" id="PF13456">
    <property type="entry name" value="RVT_3"/>
    <property type="match status" value="1"/>
</dbReference>
<organism evidence="2 3">
    <name type="scientific">Senna tora</name>
    <dbReference type="NCBI Taxonomy" id="362788"/>
    <lineage>
        <taxon>Eukaryota</taxon>
        <taxon>Viridiplantae</taxon>
        <taxon>Streptophyta</taxon>
        <taxon>Embryophyta</taxon>
        <taxon>Tracheophyta</taxon>
        <taxon>Spermatophyta</taxon>
        <taxon>Magnoliopsida</taxon>
        <taxon>eudicotyledons</taxon>
        <taxon>Gunneridae</taxon>
        <taxon>Pentapetalae</taxon>
        <taxon>rosids</taxon>
        <taxon>fabids</taxon>
        <taxon>Fabales</taxon>
        <taxon>Fabaceae</taxon>
        <taxon>Caesalpinioideae</taxon>
        <taxon>Cassia clade</taxon>
        <taxon>Senna</taxon>
    </lineage>
</organism>
<dbReference type="Gene3D" id="3.30.420.10">
    <property type="entry name" value="Ribonuclease H-like superfamily/Ribonuclease H"/>
    <property type="match status" value="1"/>
</dbReference>
<dbReference type="InterPro" id="IPR053151">
    <property type="entry name" value="RNase_H-like"/>
</dbReference>
<dbReference type="OrthoDB" id="1002604at2759"/>
<accession>A0A834THP7</accession>
<dbReference type="EMBL" id="JAAIUW010000008">
    <property type="protein sequence ID" value="KAF7822403.1"/>
    <property type="molecule type" value="Genomic_DNA"/>
</dbReference>
<name>A0A834THP7_9FABA</name>
<evidence type="ECO:0000313" key="3">
    <source>
        <dbReference type="Proteomes" id="UP000634136"/>
    </source>
</evidence>
<dbReference type="InterPro" id="IPR002156">
    <property type="entry name" value="RNaseH_domain"/>
</dbReference>
<gene>
    <name evidence="2" type="ORF">G2W53_027858</name>
</gene>
<evidence type="ECO:0000313" key="2">
    <source>
        <dbReference type="EMBL" id="KAF7822403.1"/>
    </source>
</evidence>
<dbReference type="AlphaFoldDB" id="A0A834THP7"/>
<keyword evidence="3" id="KW-1185">Reference proteome</keyword>
<dbReference type="InterPro" id="IPR036397">
    <property type="entry name" value="RNaseH_sf"/>
</dbReference>
<reference evidence="2" key="1">
    <citation type="submission" date="2020-09" db="EMBL/GenBank/DDBJ databases">
        <title>Genome-Enabled Discovery of Anthraquinone Biosynthesis in Senna tora.</title>
        <authorList>
            <person name="Kang S.-H."/>
            <person name="Pandey R.P."/>
            <person name="Lee C.-M."/>
            <person name="Sim J.-S."/>
            <person name="Jeong J.-T."/>
            <person name="Choi B.-S."/>
            <person name="Jung M."/>
            <person name="Ginzburg D."/>
            <person name="Zhao K."/>
            <person name="Won S.Y."/>
            <person name="Oh T.-J."/>
            <person name="Yu Y."/>
            <person name="Kim N.-H."/>
            <person name="Lee O.R."/>
            <person name="Lee T.-H."/>
            <person name="Bashyal P."/>
            <person name="Kim T.-S."/>
            <person name="Lee W.-H."/>
            <person name="Kawkins C."/>
            <person name="Kim C.-K."/>
            <person name="Kim J.S."/>
            <person name="Ahn B.O."/>
            <person name="Rhee S.Y."/>
            <person name="Sohng J.K."/>
        </authorList>
    </citation>
    <scope>NUCLEOTIDE SEQUENCE</scope>
    <source>
        <tissue evidence="2">Leaf</tissue>
    </source>
</reference>
<dbReference type="GO" id="GO:0004523">
    <property type="term" value="F:RNA-DNA hybrid ribonuclease activity"/>
    <property type="evidence" value="ECO:0007669"/>
    <property type="project" value="InterPro"/>
</dbReference>
<sequence>MIPYGCQQNIKLNLGNPGSFAIGGVIRDHMGNWVKGFSGFVGQGTVLQAELWAIFSGLHFRNLVKLDCLTPSEKEASVLIFLLSSLF</sequence>
<dbReference type="PANTHER" id="PTHR47723:SF19">
    <property type="entry name" value="POLYNUCLEOTIDYL TRANSFERASE, RIBONUCLEASE H-LIKE SUPERFAMILY PROTEIN"/>
    <property type="match status" value="1"/>
</dbReference>
<feature type="domain" description="RNase H type-1" evidence="1">
    <location>
        <begin position="21"/>
        <end position="60"/>
    </location>
</feature>
<dbReference type="CDD" id="cd06222">
    <property type="entry name" value="RNase_H_like"/>
    <property type="match status" value="1"/>
</dbReference>
<dbReference type="SUPFAM" id="SSF53098">
    <property type="entry name" value="Ribonuclease H-like"/>
    <property type="match status" value="1"/>
</dbReference>
<protein>
    <submittedName>
        <fullName evidence="2">Ribonuclease H</fullName>
    </submittedName>
</protein>